<dbReference type="AlphaFoldDB" id="A0A645CWC5"/>
<dbReference type="EMBL" id="VSSQ01030618">
    <property type="protein sequence ID" value="MPM81211.1"/>
    <property type="molecule type" value="Genomic_DNA"/>
</dbReference>
<dbReference type="FunFam" id="2.60.120.1440:FF:000001">
    <property type="entry name" value="Putative anti-sigma factor"/>
    <property type="match status" value="1"/>
</dbReference>
<feature type="domain" description="FecR protein" evidence="2">
    <location>
        <begin position="113"/>
        <end position="201"/>
    </location>
</feature>
<proteinExistence type="predicted"/>
<sequence>MEQSLGAYSRKRRIRRFTYTAAACTVALVLSILFQKEMNRSGQQLTDTADYIVGSELESEDILFITGNKASSFQSNVDIRIDNDQTARIKSEHAEAEEISIEQHTMNKLIVPYGKRSKVMLSDGTQIWLNSGSSMEFSSTFTGERREVFLSGEMYIEVAPDKNKSFYVHTSAYNVKVYGTKFNISTYSGSPSSVVLVEGSVSLQSTEKQELFLSPNEQAVYSEATGTFDTRKVDVHPFISWKDGYLTFEDTPVIEALKQIERYYNLSFNYEDDISLQSLTCTGKIILSDNLDNVMTTLTLISDTKYKKKDKLIYIYKE</sequence>
<dbReference type="PANTHER" id="PTHR30273:SF2">
    <property type="entry name" value="PROTEIN FECR"/>
    <property type="match status" value="1"/>
</dbReference>
<feature type="domain" description="Protein FecR C-terminal" evidence="3">
    <location>
        <begin position="245"/>
        <end position="315"/>
    </location>
</feature>
<dbReference type="PANTHER" id="PTHR30273">
    <property type="entry name" value="PERIPLASMIC SIGNAL SENSOR AND SIGMA FACTOR ACTIVATOR FECR-RELATED"/>
    <property type="match status" value="1"/>
</dbReference>
<dbReference type="Gene3D" id="2.60.120.1440">
    <property type="match status" value="1"/>
</dbReference>
<dbReference type="InterPro" id="IPR006860">
    <property type="entry name" value="FecR"/>
</dbReference>
<evidence type="ECO:0000256" key="1">
    <source>
        <dbReference type="SAM" id="Phobius"/>
    </source>
</evidence>
<reference evidence="4" key="1">
    <citation type="submission" date="2019-08" db="EMBL/GenBank/DDBJ databases">
        <authorList>
            <person name="Kucharzyk K."/>
            <person name="Murdoch R.W."/>
            <person name="Higgins S."/>
            <person name="Loffler F."/>
        </authorList>
    </citation>
    <scope>NUCLEOTIDE SEQUENCE</scope>
</reference>
<accession>A0A645CWC5</accession>
<comment type="caution">
    <text evidence="4">The sequence shown here is derived from an EMBL/GenBank/DDBJ whole genome shotgun (WGS) entry which is preliminary data.</text>
</comment>
<dbReference type="Pfam" id="PF16344">
    <property type="entry name" value="FecR_C"/>
    <property type="match status" value="1"/>
</dbReference>
<evidence type="ECO:0000313" key="4">
    <source>
        <dbReference type="EMBL" id="MPM81211.1"/>
    </source>
</evidence>
<dbReference type="Gene3D" id="3.55.50.30">
    <property type="match status" value="1"/>
</dbReference>
<evidence type="ECO:0000259" key="3">
    <source>
        <dbReference type="Pfam" id="PF16344"/>
    </source>
</evidence>
<gene>
    <name evidence="4" type="ORF">SDC9_128263</name>
</gene>
<evidence type="ECO:0008006" key="5">
    <source>
        <dbReference type="Google" id="ProtNLM"/>
    </source>
</evidence>
<dbReference type="InterPro" id="IPR032508">
    <property type="entry name" value="FecR_C"/>
</dbReference>
<name>A0A645CWC5_9ZZZZ</name>
<organism evidence="4">
    <name type="scientific">bioreactor metagenome</name>
    <dbReference type="NCBI Taxonomy" id="1076179"/>
    <lineage>
        <taxon>unclassified sequences</taxon>
        <taxon>metagenomes</taxon>
        <taxon>ecological metagenomes</taxon>
    </lineage>
</organism>
<keyword evidence="1" id="KW-1133">Transmembrane helix</keyword>
<feature type="transmembrane region" description="Helical" evidence="1">
    <location>
        <begin position="17"/>
        <end position="34"/>
    </location>
</feature>
<evidence type="ECO:0000259" key="2">
    <source>
        <dbReference type="Pfam" id="PF04773"/>
    </source>
</evidence>
<keyword evidence="1" id="KW-0472">Membrane</keyword>
<dbReference type="InterPro" id="IPR012373">
    <property type="entry name" value="Ferrdict_sens_TM"/>
</dbReference>
<dbReference type="GO" id="GO:0016989">
    <property type="term" value="F:sigma factor antagonist activity"/>
    <property type="evidence" value="ECO:0007669"/>
    <property type="project" value="TreeGrafter"/>
</dbReference>
<protein>
    <recommendedName>
        <fullName evidence="5">FecR protein domain-containing protein</fullName>
    </recommendedName>
</protein>
<dbReference type="Pfam" id="PF04773">
    <property type="entry name" value="FecR"/>
    <property type="match status" value="1"/>
</dbReference>
<keyword evidence="1" id="KW-0812">Transmembrane</keyword>